<comment type="caution">
    <text evidence="1">The sequence shown here is derived from an EMBL/GenBank/DDBJ whole genome shotgun (WGS) entry which is preliminary data.</text>
</comment>
<organism evidence="1 2">
    <name type="scientific">Leucogyrophana mollusca</name>
    <dbReference type="NCBI Taxonomy" id="85980"/>
    <lineage>
        <taxon>Eukaryota</taxon>
        <taxon>Fungi</taxon>
        <taxon>Dikarya</taxon>
        <taxon>Basidiomycota</taxon>
        <taxon>Agaricomycotina</taxon>
        <taxon>Agaricomycetes</taxon>
        <taxon>Agaricomycetidae</taxon>
        <taxon>Boletales</taxon>
        <taxon>Boletales incertae sedis</taxon>
        <taxon>Leucogyrophana</taxon>
    </lineage>
</organism>
<proteinExistence type="predicted"/>
<dbReference type="EMBL" id="MU266368">
    <property type="protein sequence ID" value="KAH7927358.1"/>
    <property type="molecule type" value="Genomic_DNA"/>
</dbReference>
<protein>
    <submittedName>
        <fullName evidence="1">Uncharacterized protein</fullName>
    </submittedName>
</protein>
<dbReference type="Proteomes" id="UP000790709">
    <property type="component" value="Unassembled WGS sequence"/>
</dbReference>
<sequence length="696" mass="78392">MARGVKSPAAQVALPKVSFVVVQEDDAGQPAGVHDLQARSYGYNDFSEFQKPDHHIRYIEPLEIELATQVEYDMDEQDQEWLDALNTERWKQLSAVSYETFEIVMDRLEKEWFDLTKNIPKPDFALPSEDSTCAICDDSEGENSNAIVFCDGCNLAVHQDCYGVPYIPEGQWLCRKCTVSPENPVSCILCPNEGGAFKQTVLGDWAHLLCAIWIPETRVANEVFMEPITGSDKIPKQRWKLKCSICGIREGACIQCTKTSCFLAFHATCARKEKLLMPMKSTQGSEPVTLMCYCEKHLPKEQQDARLTALARDGLDGSTNLKLSKSARAYAKTFKTGPPLVPQIIVDRILNYITKINVRKKSDFVYLVCKYWSLKREARRGAPLLKRLHLEPWTASNANKQQTEEEKTLKLEYLKRLKEDLEHIQHLALLGRKRESRKLAQTESVQKVIEACLLPHEEPLRTAFNKILALDRQGLFKHPVSKTDVPDYYDVVQSPMTWDAIDGKLDRHEYWDLSAFKSDVELVLSNAILYNKPGTTFYKAAQRIQTNSQAILRDIDHLACKHPPLSPTTTSLQTSIGDLEPPFPALQPLISIEDVRDHTNLVLTHDPLTSLFNYEIAQFKPPPPPPPKPPKGGKRKAKALEPGSLDVSPGFRAPRTRRGVAAANAFEAEATGATEAEHNIQAKPKPPKWRRGPTTS</sequence>
<evidence type="ECO:0000313" key="1">
    <source>
        <dbReference type="EMBL" id="KAH7927358.1"/>
    </source>
</evidence>
<gene>
    <name evidence="1" type="ORF">BV22DRAFT_1193719</name>
</gene>
<reference evidence="1" key="1">
    <citation type="journal article" date="2021" name="New Phytol.">
        <title>Evolutionary innovations through gain and loss of genes in the ectomycorrhizal Boletales.</title>
        <authorList>
            <person name="Wu G."/>
            <person name="Miyauchi S."/>
            <person name="Morin E."/>
            <person name="Kuo A."/>
            <person name="Drula E."/>
            <person name="Varga T."/>
            <person name="Kohler A."/>
            <person name="Feng B."/>
            <person name="Cao Y."/>
            <person name="Lipzen A."/>
            <person name="Daum C."/>
            <person name="Hundley H."/>
            <person name="Pangilinan J."/>
            <person name="Johnson J."/>
            <person name="Barry K."/>
            <person name="LaButti K."/>
            <person name="Ng V."/>
            <person name="Ahrendt S."/>
            <person name="Min B."/>
            <person name="Choi I.G."/>
            <person name="Park H."/>
            <person name="Plett J.M."/>
            <person name="Magnuson J."/>
            <person name="Spatafora J.W."/>
            <person name="Nagy L.G."/>
            <person name="Henrissat B."/>
            <person name="Grigoriev I.V."/>
            <person name="Yang Z.L."/>
            <person name="Xu J."/>
            <person name="Martin F.M."/>
        </authorList>
    </citation>
    <scope>NUCLEOTIDE SEQUENCE</scope>
    <source>
        <strain evidence="1">KUC20120723A-06</strain>
    </source>
</reference>
<name>A0ACB8BR35_9AGAM</name>
<accession>A0ACB8BR35</accession>
<keyword evidence="2" id="KW-1185">Reference proteome</keyword>
<evidence type="ECO:0000313" key="2">
    <source>
        <dbReference type="Proteomes" id="UP000790709"/>
    </source>
</evidence>